<evidence type="ECO:0000256" key="5">
    <source>
        <dbReference type="ARBA" id="ARBA00022490"/>
    </source>
</evidence>
<feature type="binding site" evidence="15">
    <location>
        <begin position="105"/>
        <end position="109"/>
    </location>
    <ligand>
        <name>ATP</name>
        <dbReference type="ChEBI" id="CHEBI:30616"/>
    </ligand>
</feature>
<dbReference type="Pfam" id="PF07517">
    <property type="entry name" value="SecA_DEAD"/>
    <property type="match status" value="1"/>
</dbReference>
<dbReference type="GO" id="GO:0005886">
    <property type="term" value="C:plasma membrane"/>
    <property type="evidence" value="ECO:0007669"/>
    <property type="project" value="UniProtKB-SubCell"/>
</dbReference>
<dbReference type="InterPro" id="IPR020937">
    <property type="entry name" value="SecA_CS"/>
</dbReference>
<keyword evidence="6" id="KW-0997">Cell inner membrane</keyword>
<dbReference type="GO" id="GO:0005829">
    <property type="term" value="C:cytosol"/>
    <property type="evidence" value="ECO:0007669"/>
    <property type="project" value="TreeGrafter"/>
</dbReference>
<dbReference type="HAMAP" id="MF_01382">
    <property type="entry name" value="SecA"/>
    <property type="match status" value="1"/>
</dbReference>
<organism evidence="21 22">
    <name type="scientific">Idiomarina zobellii</name>
    <dbReference type="NCBI Taxonomy" id="86103"/>
    <lineage>
        <taxon>Bacteria</taxon>
        <taxon>Pseudomonadati</taxon>
        <taxon>Pseudomonadota</taxon>
        <taxon>Gammaproteobacteria</taxon>
        <taxon>Alteromonadales</taxon>
        <taxon>Idiomarinaceae</taxon>
        <taxon>Idiomarina</taxon>
    </lineage>
</organism>
<dbReference type="InterPro" id="IPR004027">
    <property type="entry name" value="SEC_C_motif"/>
</dbReference>
<dbReference type="AlphaFoldDB" id="A0A837NHH8"/>
<dbReference type="SUPFAM" id="SSF52540">
    <property type="entry name" value="P-loop containing nucleoside triphosphate hydrolases"/>
    <property type="match status" value="2"/>
</dbReference>
<evidence type="ECO:0000256" key="17">
    <source>
        <dbReference type="SAM" id="MobiDB-lite"/>
    </source>
</evidence>
<dbReference type="InterPro" id="IPR000185">
    <property type="entry name" value="SecA"/>
</dbReference>
<dbReference type="PANTHER" id="PTHR30612">
    <property type="entry name" value="SECA INNER MEMBRANE COMPONENT OF SEC PROTEIN SECRETION SYSTEM"/>
    <property type="match status" value="1"/>
</dbReference>
<evidence type="ECO:0000256" key="6">
    <source>
        <dbReference type="ARBA" id="ARBA00022519"/>
    </source>
</evidence>
<dbReference type="PROSITE" id="PS01312">
    <property type="entry name" value="SECA"/>
    <property type="match status" value="1"/>
</dbReference>
<keyword evidence="5 15" id="KW-0963">Cytoplasm</keyword>
<dbReference type="PRINTS" id="PR00906">
    <property type="entry name" value="SECA"/>
</dbReference>
<dbReference type="FunFam" id="3.90.1440.10:FF:000001">
    <property type="entry name" value="Preprotein translocase subunit SecA"/>
    <property type="match status" value="1"/>
</dbReference>
<evidence type="ECO:0000256" key="9">
    <source>
        <dbReference type="ARBA" id="ARBA00022833"/>
    </source>
</evidence>
<dbReference type="Gene3D" id="1.10.3060.10">
    <property type="entry name" value="Helical scaffold and wing domains of SecA"/>
    <property type="match status" value="1"/>
</dbReference>
<dbReference type="CDD" id="cd18803">
    <property type="entry name" value="SF2_C_secA"/>
    <property type="match status" value="1"/>
</dbReference>
<name>A0A837NHH8_9GAMM</name>
<keyword evidence="4 15" id="KW-1003">Cell membrane</keyword>
<dbReference type="Pfam" id="PF21090">
    <property type="entry name" value="P-loop_SecA"/>
    <property type="match status" value="1"/>
</dbReference>
<feature type="binding site" evidence="15">
    <location>
        <position position="87"/>
    </location>
    <ligand>
        <name>ATP</name>
        <dbReference type="ChEBI" id="CHEBI:30616"/>
    </ligand>
</feature>
<dbReference type="PROSITE" id="PS51194">
    <property type="entry name" value="HELICASE_CTER"/>
    <property type="match status" value="1"/>
</dbReference>
<keyword evidence="7" id="KW-0479">Metal-binding</keyword>
<dbReference type="InterPro" id="IPR044722">
    <property type="entry name" value="SecA_SF2_C"/>
</dbReference>
<feature type="binding site" evidence="15">
    <location>
        <position position="512"/>
    </location>
    <ligand>
        <name>ATP</name>
        <dbReference type="ChEBI" id="CHEBI:30616"/>
    </ligand>
</feature>
<dbReference type="Pfam" id="PF02810">
    <property type="entry name" value="SEC-C"/>
    <property type="match status" value="1"/>
</dbReference>
<gene>
    <name evidence="15 21" type="primary">secA</name>
    <name evidence="21" type="synonym">azi</name>
    <name evidence="21" type="synonym">div</name>
    <name evidence="21" type="ORF">AFK76_04065</name>
</gene>
<evidence type="ECO:0000256" key="3">
    <source>
        <dbReference type="ARBA" id="ARBA00022448"/>
    </source>
</evidence>
<dbReference type="EC" id="7.4.2.8" evidence="15"/>
<dbReference type="InterPro" id="IPR011130">
    <property type="entry name" value="SecA_preprotein_X-link_dom"/>
</dbReference>
<keyword evidence="10 15" id="KW-0067">ATP-binding</keyword>
<keyword evidence="3 15" id="KW-0813">Transport</keyword>
<dbReference type="InterPro" id="IPR011116">
    <property type="entry name" value="SecA_Wing/Scaffold"/>
</dbReference>
<dbReference type="GO" id="GO:0008564">
    <property type="term" value="F:protein-exporting ATPase activity"/>
    <property type="evidence" value="ECO:0007669"/>
    <property type="project" value="UniProtKB-EC"/>
</dbReference>
<comment type="catalytic activity">
    <reaction evidence="15">
        <text>ATP + H2O + cellular proteinSide 1 = ADP + phosphate + cellular proteinSide 2.</text>
        <dbReference type="EC" id="7.4.2.8"/>
    </reaction>
</comment>
<dbReference type="GO" id="GO:0031522">
    <property type="term" value="C:cell envelope Sec protein transport complex"/>
    <property type="evidence" value="ECO:0007669"/>
    <property type="project" value="UniProtKB-ARBA"/>
</dbReference>
<keyword evidence="13 15" id="KW-0811">Translocation</keyword>
<evidence type="ECO:0000256" key="16">
    <source>
        <dbReference type="RuleBase" id="RU003874"/>
    </source>
</evidence>
<comment type="subunit">
    <text evidence="15">Monomer and homodimer. Part of the essential Sec protein translocation apparatus which comprises SecA, SecYEG and auxiliary proteins SecDF-YajC and YidC.</text>
</comment>
<dbReference type="FunFam" id="1.10.3060.10:FF:000001">
    <property type="entry name" value="Preprotein translocase subunit SecA"/>
    <property type="match status" value="1"/>
</dbReference>
<keyword evidence="12 15" id="KW-1278">Translocase</keyword>
<evidence type="ECO:0000256" key="2">
    <source>
        <dbReference type="ARBA" id="ARBA00007650"/>
    </source>
</evidence>
<dbReference type="InterPro" id="IPR011115">
    <property type="entry name" value="SecA_DEAD"/>
</dbReference>
<dbReference type="GO" id="GO:0043952">
    <property type="term" value="P:protein transport by the Sec complex"/>
    <property type="evidence" value="ECO:0007669"/>
    <property type="project" value="TreeGrafter"/>
</dbReference>
<evidence type="ECO:0000256" key="1">
    <source>
        <dbReference type="ARBA" id="ARBA00001947"/>
    </source>
</evidence>
<dbReference type="OrthoDB" id="9805579at2"/>
<dbReference type="PANTHER" id="PTHR30612:SF0">
    <property type="entry name" value="CHLOROPLAST PROTEIN-TRANSPORTING ATPASE"/>
    <property type="match status" value="1"/>
</dbReference>
<feature type="compositionally biased region" description="Basic residues" evidence="17">
    <location>
        <begin position="895"/>
        <end position="904"/>
    </location>
</feature>
<feature type="compositionally biased region" description="Basic and acidic residues" evidence="17">
    <location>
        <begin position="841"/>
        <end position="859"/>
    </location>
</feature>
<dbReference type="SUPFAM" id="SSF81886">
    <property type="entry name" value="Helical scaffold and wing domains of SecA"/>
    <property type="match status" value="1"/>
</dbReference>
<evidence type="ECO:0000256" key="14">
    <source>
        <dbReference type="ARBA" id="ARBA00023136"/>
    </source>
</evidence>
<evidence type="ECO:0000259" key="19">
    <source>
        <dbReference type="PROSITE" id="PS51194"/>
    </source>
</evidence>
<dbReference type="PROSITE" id="PS51196">
    <property type="entry name" value="SECA_MOTOR_DEAD"/>
    <property type="match status" value="1"/>
</dbReference>
<sequence>MLGSLFRKVFGSRNDRILKNMQKDVDRINALEPEFEALSDAELKEKTAEFRKRLNEGEKLDKLLVEAFATVREASKRVFKMRHFDVQLIGGMVLNENRIAEMKTGEGKTLTATLTAYLNALPGKGVHIITVNDYLAKRDAEFNRPLFEFLGLSVAFNIPGMNPEDKKAAYQADITYGTNNEFGFDYLRDNMAFSPQDRVQRDLYYALVDEVDSILIDEARTPLIISGPAEDSSEMYRKMNELVPHLVRQEKEDTEEEKGDGHFTIDEKAKQLHLTENGQEHIESLLKEKGMLADDDSLYSAANISLLHHINAALRAHHLFQKDVDYIVKDDQIIIVDEHTGRTMEGRRWSEGLHQAVEAKEGVPIQNENQTLASITFQNYFRLYDKLAGMTGTADTEAFEFQSIYGLETVVIPTNKPMVRDDRADLIYLTAKEKYEAIAEDIEECRKQGRPALVGTVSIENSELLSSLLKKKKIPHAVLNAKFHEQEADIIAQAGRPGAVTIATNMAGRGTDIVLGGNWMVEVEKLEEPSNDKIDAIKEEWQKVHDKVIEAGGLHIIGTERHESRRIDNQLRGRAGRQGDPGSSRFYLSLEDPLMRIFASDRIGTMMKRLGMKEGEAIEHPWVTRAIENAQRKVEGRNFDIRKQLLEYDDVANDQRSVVYEQRNELLDEGDISETITAIREDVVNAVIDEYVPPQSLAELWDLKSLEERLRADFHIELPLQQWLEDEEHFHEEVLRERVLEELVKTYQEKEELVGPEVLRRFEKSIMLQSLDQHWKEHLAAMDHLRQGIHLRGYAQKNPKQEYKREAFELFSEMLENLKLDVVTILSRVKVRAQEDVDAVDQQRKAADSAPREFKHEQTKPATQEEQPREQGQPQPARTEKKVGRNEPCPCGSGKKYKHCHGKL</sequence>
<keyword evidence="11 15" id="KW-0653">Protein transport</keyword>
<proteinExistence type="inferred from homology"/>
<dbReference type="SMART" id="SM00957">
    <property type="entry name" value="SecA_DEAD"/>
    <property type="match status" value="1"/>
</dbReference>
<dbReference type="Pfam" id="PF07516">
    <property type="entry name" value="SecA_SW"/>
    <property type="match status" value="1"/>
</dbReference>
<comment type="caution">
    <text evidence="21">The sequence shown here is derived from an EMBL/GenBank/DDBJ whole genome shotgun (WGS) entry which is preliminary data.</text>
</comment>
<dbReference type="InterPro" id="IPR014018">
    <property type="entry name" value="SecA_motor_DEAD"/>
</dbReference>
<keyword evidence="9" id="KW-0862">Zinc</keyword>
<dbReference type="RefSeq" id="WP_053953029.1">
    <property type="nucleotide sequence ID" value="NZ_FNCB01000003.1"/>
</dbReference>
<dbReference type="NCBIfam" id="TIGR00963">
    <property type="entry name" value="secA"/>
    <property type="match status" value="1"/>
</dbReference>
<protein>
    <recommendedName>
        <fullName evidence="15 16">Protein translocase subunit SecA</fullName>
        <ecNumber evidence="15">7.4.2.8</ecNumber>
    </recommendedName>
</protein>
<comment type="subcellular location">
    <subcellularLocation>
        <location evidence="15">Cell membrane</location>
        <topology evidence="15">Peripheral membrane protein</topology>
        <orientation evidence="15">Cytoplasmic side</orientation>
    </subcellularLocation>
    <subcellularLocation>
        <location evidence="15">Cytoplasm</location>
    </subcellularLocation>
    <text evidence="15">Distribution is 50-50.</text>
</comment>
<dbReference type="Proteomes" id="UP000053030">
    <property type="component" value="Unassembled WGS sequence"/>
</dbReference>
<evidence type="ECO:0000313" key="22">
    <source>
        <dbReference type="Proteomes" id="UP000053030"/>
    </source>
</evidence>
<keyword evidence="22" id="KW-1185">Reference proteome</keyword>
<dbReference type="EMBL" id="LHSG01000003">
    <property type="protein sequence ID" value="KPD24187.1"/>
    <property type="molecule type" value="Genomic_DNA"/>
</dbReference>
<feature type="domain" description="Helicase C-terminal" evidence="19">
    <location>
        <begin position="437"/>
        <end position="635"/>
    </location>
</feature>
<dbReference type="Gene3D" id="3.40.50.300">
    <property type="entry name" value="P-loop containing nucleotide triphosphate hydrolases"/>
    <property type="match status" value="2"/>
</dbReference>
<evidence type="ECO:0000256" key="12">
    <source>
        <dbReference type="ARBA" id="ARBA00022967"/>
    </source>
</evidence>
<dbReference type="InterPro" id="IPR036266">
    <property type="entry name" value="SecA_Wing/Scaffold_sf"/>
</dbReference>
<dbReference type="SUPFAM" id="SSF81767">
    <property type="entry name" value="Pre-protein crosslinking domain of SecA"/>
    <property type="match status" value="1"/>
</dbReference>
<keyword evidence="14 15" id="KW-0472">Membrane</keyword>
<dbReference type="InterPro" id="IPR014001">
    <property type="entry name" value="Helicase_ATP-bd"/>
</dbReference>
<feature type="region of interest" description="Disordered" evidence="17">
    <location>
        <begin position="836"/>
        <end position="904"/>
    </location>
</feature>
<evidence type="ECO:0000256" key="8">
    <source>
        <dbReference type="ARBA" id="ARBA00022741"/>
    </source>
</evidence>
<dbReference type="PROSITE" id="PS51192">
    <property type="entry name" value="HELICASE_ATP_BIND_1"/>
    <property type="match status" value="1"/>
</dbReference>
<reference evidence="21 22" key="1">
    <citation type="submission" date="2015-08" db="EMBL/GenBank/DDBJ databases">
        <title>Genome sequencing and assembly of the deep-sea bacterium Idiomarina zobellii.</title>
        <authorList>
            <person name="Mithoefer S.D."/>
            <person name="Rheaume B.A."/>
            <person name="MacLea K.S."/>
        </authorList>
    </citation>
    <scope>NUCLEOTIDE SEQUENCE [LARGE SCALE GENOMIC DNA]</scope>
    <source>
        <strain evidence="21 22">KMM 231</strain>
    </source>
</reference>
<comment type="similarity">
    <text evidence="2 15 16">Belongs to the SecA family.</text>
</comment>
<feature type="domain" description="Helicase ATP-binding" evidence="18">
    <location>
        <begin position="89"/>
        <end position="247"/>
    </location>
</feature>
<evidence type="ECO:0000259" key="20">
    <source>
        <dbReference type="PROSITE" id="PS51196"/>
    </source>
</evidence>
<dbReference type="NCBIfam" id="NF009538">
    <property type="entry name" value="PRK12904.1"/>
    <property type="match status" value="1"/>
</dbReference>
<dbReference type="GO" id="GO:0046872">
    <property type="term" value="F:metal ion binding"/>
    <property type="evidence" value="ECO:0007669"/>
    <property type="project" value="UniProtKB-KW"/>
</dbReference>
<evidence type="ECO:0000256" key="10">
    <source>
        <dbReference type="ARBA" id="ARBA00022840"/>
    </source>
</evidence>
<feature type="domain" description="SecA family profile" evidence="20">
    <location>
        <begin position="3"/>
        <end position="619"/>
    </location>
</feature>
<comment type="cofactor">
    <cofactor evidence="1">
        <name>Zn(2+)</name>
        <dbReference type="ChEBI" id="CHEBI:29105"/>
    </cofactor>
</comment>
<dbReference type="GO" id="GO:0017038">
    <property type="term" value="P:protein import"/>
    <property type="evidence" value="ECO:0007669"/>
    <property type="project" value="InterPro"/>
</dbReference>
<evidence type="ECO:0000259" key="18">
    <source>
        <dbReference type="PROSITE" id="PS51192"/>
    </source>
</evidence>
<evidence type="ECO:0000256" key="11">
    <source>
        <dbReference type="ARBA" id="ARBA00022927"/>
    </source>
</evidence>
<dbReference type="InterPro" id="IPR001650">
    <property type="entry name" value="Helicase_C-like"/>
</dbReference>
<dbReference type="InterPro" id="IPR027417">
    <property type="entry name" value="P-loop_NTPase"/>
</dbReference>
<keyword evidence="8 15" id="KW-0547">Nucleotide-binding</keyword>
<evidence type="ECO:0000256" key="13">
    <source>
        <dbReference type="ARBA" id="ARBA00023010"/>
    </source>
</evidence>
<comment type="function">
    <text evidence="15">Part of the Sec protein translocase complex. Interacts with the SecYEG preprotein conducting channel. Has a central role in coupling the hydrolysis of ATP to the transfer of proteins into and across the cell membrane, serving both as a receptor for the preprotein-SecB complex and as an ATP-driven molecular motor driving the stepwise translocation of polypeptide chains across the membrane.</text>
</comment>
<dbReference type="InterPro" id="IPR036670">
    <property type="entry name" value="SecA_X-link_sf"/>
</dbReference>
<evidence type="ECO:0000256" key="7">
    <source>
        <dbReference type="ARBA" id="ARBA00022723"/>
    </source>
</evidence>
<accession>A0A837NHH8</accession>
<dbReference type="SMART" id="SM00958">
    <property type="entry name" value="SecA_PP_bind"/>
    <property type="match status" value="1"/>
</dbReference>
<evidence type="ECO:0000313" key="21">
    <source>
        <dbReference type="EMBL" id="KPD24187.1"/>
    </source>
</evidence>
<evidence type="ECO:0000256" key="4">
    <source>
        <dbReference type="ARBA" id="ARBA00022475"/>
    </source>
</evidence>
<dbReference type="GO" id="GO:0006605">
    <property type="term" value="P:protein targeting"/>
    <property type="evidence" value="ECO:0007669"/>
    <property type="project" value="UniProtKB-UniRule"/>
</dbReference>
<dbReference type="Pfam" id="PF01043">
    <property type="entry name" value="SecA_PP_bind"/>
    <property type="match status" value="1"/>
</dbReference>
<dbReference type="GO" id="GO:0065002">
    <property type="term" value="P:intracellular protein transmembrane transport"/>
    <property type="evidence" value="ECO:0007669"/>
    <property type="project" value="UniProtKB-UniRule"/>
</dbReference>
<dbReference type="GO" id="GO:0005524">
    <property type="term" value="F:ATP binding"/>
    <property type="evidence" value="ECO:0007669"/>
    <property type="project" value="UniProtKB-UniRule"/>
</dbReference>
<dbReference type="FunFam" id="3.40.50.300:FF:000113">
    <property type="entry name" value="Preprotein translocase subunit SecA"/>
    <property type="match status" value="1"/>
</dbReference>
<evidence type="ECO:0000256" key="15">
    <source>
        <dbReference type="HAMAP-Rule" id="MF_01382"/>
    </source>
</evidence>
<dbReference type="Gene3D" id="3.90.1440.10">
    <property type="entry name" value="SecA, preprotein cross-linking domain"/>
    <property type="match status" value="1"/>
</dbReference>
<dbReference type="CDD" id="cd17928">
    <property type="entry name" value="DEXDc_SecA"/>
    <property type="match status" value="1"/>
</dbReference>